<dbReference type="AlphaFoldDB" id="A0AAD6WTQ1"/>
<proteinExistence type="predicted"/>
<feature type="transmembrane region" description="Helical" evidence="1">
    <location>
        <begin position="31"/>
        <end position="53"/>
    </location>
</feature>
<reference evidence="2" key="1">
    <citation type="submission" date="2023-03" db="EMBL/GenBank/DDBJ databases">
        <title>Massive genome expansion in bonnet fungi (Mycena s.s.) driven by repeated elements and novel gene families across ecological guilds.</title>
        <authorList>
            <consortium name="Lawrence Berkeley National Laboratory"/>
            <person name="Harder C.B."/>
            <person name="Miyauchi S."/>
            <person name="Viragh M."/>
            <person name="Kuo A."/>
            <person name="Thoen E."/>
            <person name="Andreopoulos B."/>
            <person name="Lu D."/>
            <person name="Skrede I."/>
            <person name="Drula E."/>
            <person name="Henrissat B."/>
            <person name="Morin E."/>
            <person name="Kohler A."/>
            <person name="Barry K."/>
            <person name="LaButti K."/>
            <person name="Morin E."/>
            <person name="Salamov A."/>
            <person name="Lipzen A."/>
            <person name="Mereny Z."/>
            <person name="Hegedus B."/>
            <person name="Baldrian P."/>
            <person name="Stursova M."/>
            <person name="Weitz H."/>
            <person name="Taylor A."/>
            <person name="Grigoriev I.V."/>
            <person name="Nagy L.G."/>
            <person name="Martin F."/>
            <person name="Kauserud H."/>
        </authorList>
    </citation>
    <scope>NUCLEOTIDE SEQUENCE</scope>
    <source>
        <strain evidence="2">CBHHK200</strain>
    </source>
</reference>
<accession>A0AAD6WTQ1</accession>
<evidence type="ECO:0000256" key="1">
    <source>
        <dbReference type="SAM" id="Phobius"/>
    </source>
</evidence>
<evidence type="ECO:0000313" key="3">
    <source>
        <dbReference type="Proteomes" id="UP001218188"/>
    </source>
</evidence>
<keyword evidence="3" id="KW-1185">Reference proteome</keyword>
<evidence type="ECO:0000313" key="2">
    <source>
        <dbReference type="EMBL" id="KAJ7023151.1"/>
    </source>
</evidence>
<gene>
    <name evidence="2" type="ORF">C8F04DRAFT_1271685</name>
</gene>
<comment type="caution">
    <text evidence="2">The sequence shown here is derived from an EMBL/GenBank/DDBJ whole genome shotgun (WGS) entry which is preliminary data.</text>
</comment>
<dbReference type="EMBL" id="JARJCM010000193">
    <property type="protein sequence ID" value="KAJ7023151.1"/>
    <property type="molecule type" value="Genomic_DNA"/>
</dbReference>
<sequence length="169" mass="18439">MPSSKSKPQIVFPVATPATPLPHAWGRLAHLLLDIVLTASCSFTVLLALLYLLGLVAGPASAAEFPDASPFGVLRVTIACTLGVYAAIEMGAVLLRRCRRDCQSDYEYDYKVLDADALHAEHEEGIRCRVEDALWDDTRAGTHGEWVKASPDDIFTVDRPDCRLPVSNC</sequence>
<organism evidence="2 3">
    <name type="scientific">Mycena alexandri</name>
    <dbReference type="NCBI Taxonomy" id="1745969"/>
    <lineage>
        <taxon>Eukaryota</taxon>
        <taxon>Fungi</taxon>
        <taxon>Dikarya</taxon>
        <taxon>Basidiomycota</taxon>
        <taxon>Agaricomycotina</taxon>
        <taxon>Agaricomycetes</taxon>
        <taxon>Agaricomycetidae</taxon>
        <taxon>Agaricales</taxon>
        <taxon>Marasmiineae</taxon>
        <taxon>Mycenaceae</taxon>
        <taxon>Mycena</taxon>
    </lineage>
</organism>
<dbReference type="Proteomes" id="UP001218188">
    <property type="component" value="Unassembled WGS sequence"/>
</dbReference>
<keyword evidence="1" id="KW-0812">Transmembrane</keyword>
<feature type="transmembrane region" description="Helical" evidence="1">
    <location>
        <begin position="73"/>
        <end position="95"/>
    </location>
</feature>
<protein>
    <submittedName>
        <fullName evidence="2">Uncharacterized protein</fullName>
    </submittedName>
</protein>
<keyword evidence="1" id="KW-0472">Membrane</keyword>
<name>A0AAD6WTQ1_9AGAR</name>
<keyword evidence="1" id="KW-1133">Transmembrane helix</keyword>